<proteinExistence type="predicted"/>
<dbReference type="EMBL" id="JACJIQ010000007">
    <property type="protein sequence ID" value="MBA9077530.1"/>
    <property type="molecule type" value="Genomic_DNA"/>
</dbReference>
<dbReference type="Pfam" id="PF18962">
    <property type="entry name" value="Por_Secre_tail"/>
    <property type="match status" value="1"/>
</dbReference>
<gene>
    <name evidence="2" type="ORF">FHS90_002243</name>
</gene>
<name>A0A839GG51_9BACT</name>
<keyword evidence="3" id="KW-1185">Reference proteome</keyword>
<comment type="caution">
    <text evidence="2">The sequence shown here is derived from an EMBL/GenBank/DDBJ whole genome shotgun (WGS) entry which is preliminary data.</text>
</comment>
<dbReference type="Proteomes" id="UP000563094">
    <property type="component" value="Unassembled WGS sequence"/>
</dbReference>
<evidence type="ECO:0000313" key="3">
    <source>
        <dbReference type="Proteomes" id="UP000563094"/>
    </source>
</evidence>
<dbReference type="RefSeq" id="WP_182513038.1">
    <property type="nucleotide sequence ID" value="NZ_JACJIQ010000007.1"/>
</dbReference>
<protein>
    <recommendedName>
        <fullName evidence="1">Secretion system C-terminal sorting domain-containing protein</fullName>
    </recommendedName>
</protein>
<organism evidence="2 3">
    <name type="scientific">Rufibacter quisquiliarum</name>
    <dbReference type="NCBI Taxonomy" id="1549639"/>
    <lineage>
        <taxon>Bacteria</taxon>
        <taxon>Pseudomonadati</taxon>
        <taxon>Bacteroidota</taxon>
        <taxon>Cytophagia</taxon>
        <taxon>Cytophagales</taxon>
        <taxon>Hymenobacteraceae</taxon>
        <taxon>Rufibacter</taxon>
    </lineage>
</organism>
<accession>A0A839GG51</accession>
<dbReference type="AlphaFoldDB" id="A0A839GG51"/>
<dbReference type="InterPro" id="IPR026444">
    <property type="entry name" value="Secre_tail"/>
</dbReference>
<feature type="domain" description="Secretion system C-terminal sorting" evidence="1">
    <location>
        <begin position="505"/>
        <end position="571"/>
    </location>
</feature>
<reference evidence="2 3" key="1">
    <citation type="submission" date="2020-08" db="EMBL/GenBank/DDBJ databases">
        <title>Genomic Encyclopedia of Type Strains, Phase IV (KMG-IV): sequencing the most valuable type-strain genomes for metagenomic binning, comparative biology and taxonomic classification.</title>
        <authorList>
            <person name="Goeker M."/>
        </authorList>
    </citation>
    <scope>NUCLEOTIDE SEQUENCE [LARGE SCALE GENOMIC DNA]</scope>
    <source>
        <strain evidence="2 3">DSM 29854</strain>
    </source>
</reference>
<sequence>MPHKRKPTADPLPLADGDTLGLPFFDDFAKGEGSPDPARWVNRGGAYVSDRYAKKPPTVFAATFDGFDANGVPRGGLSAVGLNDTLTSKPLLLGRFQPQDSLYLSFYWQAGGLLDAPNYSGGGNYYLRLEFKEATGGWQQVWEQRGTGRSTEFAAVMVVLKENGFLYDGFQFRWVSGGGQNGLRDVWHVDYVFLDKNRRKGQLQVADVAFTSQLPSLLNRYTAMPVWHFSDNPGGELRQQVGAQFVNYSGVPAAISWRAFARNLTTGAVDTFLRGSAPVAGNAQQTIAGVPSAAFLGTQSTPFSVQTTQFLNTKEPLLHTLYNDTLTRQTDLHDYFAYDDGSAEGTLSFPSSSAVNVAYQFDLTKPDRVKRVRLFFTGANTPGTTLYLRIWGDQNGRPADQPLVEQPFSVPPADQFNNWLDIELTQPIAVQGRFYVGYRQPAGATFVNIGFDLSEDAEGKMLLLRGTTTSWETLTGLGGALMIRPVMAGTITSAAEEIASAAPFLFPNPASDWLKVGQKAERLEVYSLTGQLVQVWQQVRAGQQLSLVHLPAGLYLVKAINGTQVRTSKLILQR</sequence>
<evidence type="ECO:0000259" key="1">
    <source>
        <dbReference type="Pfam" id="PF18962"/>
    </source>
</evidence>
<evidence type="ECO:0000313" key="2">
    <source>
        <dbReference type="EMBL" id="MBA9077530.1"/>
    </source>
</evidence>
<dbReference type="NCBIfam" id="TIGR04183">
    <property type="entry name" value="Por_Secre_tail"/>
    <property type="match status" value="1"/>
</dbReference>